<reference evidence="6" key="2">
    <citation type="submission" date="2015-01" db="EMBL/GenBank/DDBJ databases">
        <title>Evolutionary Origins and Diversification of the Mycorrhizal Mutualists.</title>
        <authorList>
            <consortium name="DOE Joint Genome Institute"/>
            <consortium name="Mycorrhizal Genomics Consortium"/>
            <person name="Kohler A."/>
            <person name="Kuo A."/>
            <person name="Nagy L.G."/>
            <person name="Floudas D."/>
            <person name="Copeland A."/>
            <person name="Barry K.W."/>
            <person name="Cichocki N."/>
            <person name="Veneault-Fourrey C."/>
            <person name="LaButti K."/>
            <person name="Lindquist E.A."/>
            <person name="Lipzen A."/>
            <person name="Lundell T."/>
            <person name="Morin E."/>
            <person name="Murat C."/>
            <person name="Riley R."/>
            <person name="Ohm R."/>
            <person name="Sun H."/>
            <person name="Tunlid A."/>
            <person name="Henrissat B."/>
            <person name="Grigoriev I.V."/>
            <person name="Hibbett D.S."/>
            <person name="Martin F."/>
        </authorList>
    </citation>
    <scope>NUCLEOTIDE SEQUENCE [LARGE SCALE GENOMIC DNA]</scope>
    <source>
        <strain evidence="6">MUT 4182</strain>
    </source>
</reference>
<dbReference type="HOGENOM" id="CLU_011808_0_0_1"/>
<reference evidence="5 6" key="1">
    <citation type="submission" date="2014-04" db="EMBL/GenBank/DDBJ databases">
        <authorList>
            <consortium name="DOE Joint Genome Institute"/>
            <person name="Kuo A."/>
            <person name="Girlanda M."/>
            <person name="Perotto S."/>
            <person name="Kohler A."/>
            <person name="Nagy L.G."/>
            <person name="Floudas D."/>
            <person name="Copeland A."/>
            <person name="Barry K.W."/>
            <person name="Cichocki N."/>
            <person name="Veneault-Fourrey C."/>
            <person name="LaButti K."/>
            <person name="Lindquist E.A."/>
            <person name="Lipzen A."/>
            <person name="Lundell T."/>
            <person name="Morin E."/>
            <person name="Murat C."/>
            <person name="Sun H."/>
            <person name="Tunlid A."/>
            <person name="Henrissat B."/>
            <person name="Grigoriev I.V."/>
            <person name="Hibbett D.S."/>
            <person name="Martin F."/>
            <person name="Nordberg H.P."/>
            <person name="Cantor M.N."/>
            <person name="Hua S.X."/>
        </authorList>
    </citation>
    <scope>NUCLEOTIDE SEQUENCE [LARGE SCALE GENOMIC DNA]</scope>
    <source>
        <strain evidence="5 6">MUT 4182</strain>
    </source>
</reference>
<protein>
    <recommendedName>
        <fullName evidence="4">Telomere length regulation protein conserved domain-containing protein</fullName>
    </recommendedName>
</protein>
<proteinExistence type="inferred from homology"/>
<organism evidence="5 6">
    <name type="scientific">Tulasnella calospora MUT 4182</name>
    <dbReference type="NCBI Taxonomy" id="1051891"/>
    <lineage>
        <taxon>Eukaryota</taxon>
        <taxon>Fungi</taxon>
        <taxon>Dikarya</taxon>
        <taxon>Basidiomycota</taxon>
        <taxon>Agaricomycotina</taxon>
        <taxon>Agaricomycetes</taxon>
        <taxon>Cantharellales</taxon>
        <taxon>Tulasnellaceae</taxon>
        <taxon>Tulasnella</taxon>
    </lineage>
</organism>
<dbReference type="PANTHER" id="PTHR15830:SF10">
    <property type="entry name" value="TELOMERE LENGTH REGULATION PROTEIN TEL2 HOMOLOG"/>
    <property type="match status" value="1"/>
</dbReference>
<feature type="compositionally biased region" description="Low complexity" evidence="2">
    <location>
        <begin position="544"/>
        <end position="556"/>
    </location>
</feature>
<evidence type="ECO:0000256" key="2">
    <source>
        <dbReference type="SAM" id="MobiDB-lite"/>
    </source>
</evidence>
<dbReference type="AlphaFoldDB" id="A0A0C3L473"/>
<feature type="chain" id="PRO_5002166518" description="Telomere length regulation protein conserved domain-containing protein" evidence="3">
    <location>
        <begin position="17"/>
        <end position="1005"/>
    </location>
</feature>
<dbReference type="InterPro" id="IPR038528">
    <property type="entry name" value="TEL2_C_sf"/>
</dbReference>
<feature type="signal peptide" evidence="3">
    <location>
        <begin position="1"/>
        <end position="16"/>
    </location>
</feature>
<dbReference type="Pfam" id="PF10193">
    <property type="entry name" value="Telomere_reg-2"/>
    <property type="match status" value="1"/>
</dbReference>
<dbReference type="GO" id="GO:0051083">
    <property type="term" value="P:'de novo' cotranslational protein folding"/>
    <property type="evidence" value="ECO:0007669"/>
    <property type="project" value="TreeGrafter"/>
</dbReference>
<dbReference type="EMBL" id="KN822992">
    <property type="protein sequence ID" value="KIO28623.1"/>
    <property type="molecule type" value="Genomic_DNA"/>
</dbReference>
<evidence type="ECO:0000313" key="5">
    <source>
        <dbReference type="EMBL" id="KIO28623.1"/>
    </source>
</evidence>
<dbReference type="InterPro" id="IPR019337">
    <property type="entry name" value="Telomere_length_regulation_dom"/>
</dbReference>
<gene>
    <name evidence="5" type="ORF">M407DRAFT_230005</name>
</gene>
<feature type="domain" description="Telomere length regulation protein conserved" evidence="4">
    <location>
        <begin position="577"/>
        <end position="701"/>
    </location>
</feature>
<dbReference type="GO" id="GO:0051879">
    <property type="term" value="F:Hsp90 protein binding"/>
    <property type="evidence" value="ECO:0007669"/>
    <property type="project" value="TreeGrafter"/>
</dbReference>
<dbReference type="InterPro" id="IPR051970">
    <property type="entry name" value="TEL2_Regulation"/>
</dbReference>
<dbReference type="Proteomes" id="UP000054248">
    <property type="component" value="Unassembled WGS sequence"/>
</dbReference>
<evidence type="ECO:0000313" key="6">
    <source>
        <dbReference type="Proteomes" id="UP000054248"/>
    </source>
</evidence>
<dbReference type="Gene3D" id="1.25.40.720">
    <property type="entry name" value="Telomere length regulation protein 2, C-terminal domain"/>
    <property type="match status" value="1"/>
</dbReference>
<evidence type="ECO:0000256" key="3">
    <source>
        <dbReference type="SAM" id="SignalP"/>
    </source>
</evidence>
<name>A0A0C3L473_9AGAM</name>
<evidence type="ECO:0000256" key="1">
    <source>
        <dbReference type="ARBA" id="ARBA00006133"/>
    </source>
</evidence>
<dbReference type="PANTHER" id="PTHR15830">
    <property type="entry name" value="TELOMERE LENGTH REGULATION PROTEIN TEL2 FAMILY MEMBER"/>
    <property type="match status" value="1"/>
</dbReference>
<feature type="region of interest" description="Disordered" evidence="2">
    <location>
        <begin position="491"/>
        <end position="564"/>
    </location>
</feature>
<dbReference type="STRING" id="1051891.A0A0C3L473"/>
<accession>A0A0C3L473</accession>
<dbReference type="OrthoDB" id="10254187at2759"/>
<keyword evidence="3" id="KW-0732">Signal</keyword>
<comment type="similarity">
    <text evidence="1">Belongs to the TEL2 family.</text>
</comment>
<feature type="compositionally biased region" description="Acidic residues" evidence="2">
    <location>
        <begin position="493"/>
        <end position="504"/>
    </location>
</feature>
<evidence type="ECO:0000259" key="4">
    <source>
        <dbReference type="Pfam" id="PF10193"/>
    </source>
</evidence>
<sequence>MVFSSAMLVVQQMVSALPPVGMVVIPVALGCRGDDVTLRPILNELRKPIHSLDALKALLRSALKNLQIKTSGGINLKSEDQEFGTSAFSASDVRHILPLQDVILQQIIPTWYHTLVEDGSNELVDLLFNPPKDGKHPSALVAVHAHTTLLSALPSSSAFAINLLEHLVTDWPLDKIHLAMFSRPLEISDGQLQSLWSDYLRAVFALPAKVANATKNNSPERLTFSEFFTQTLESVEGLIEQWARMSPKQSTMDSLVQLVLKLVNTGLFPSSSSSSPSQPSFFQINLPAIERQLRPNKIREQTEVASYGRLWSSILSSLPSSIVHKVAGSLLGSMEWDGGVSYSAPVQRKISKRVRLVCGILGRLDVGGQELWDVVSVVIIERPWPEEVAMALSQWAGYDPSSQSQSEKALEELLRRTLELWTSSQHVKFSLLNRHHCHADPAIRHCGMLAAEYIAQRLGQKLKFDGWDEPGQGREWCRTVRKILEDGFKVIPEADEEDDNEEEISPPNQPPASSTPPSANRSFPAEPPTLYDSDDSLTGYAQDSAPSSRSASPTPSELEEIEKEPGLAIGRRKIPKPVYLIQLAQMLVSGKGEGQDEKSEPDRVEMALNEGAGLIRRKRGFGLELGEWLFEENAVNLSIAFLNLKDNYDIDGFVSKRQDILNALVACCPTRSAPCLAEQFFIGEYSADVRSAILTALVVGARELAGLEEPSGPQGFASRMLPPALHRKYVTASDVDPIAPSPSDPIHRIAGAITQQAIDRTRDANEVKVPQIIREKQLRVRQRPLGRGIVDLDHQSGSSPNQPSVFKDIAAEFFIMPLINRLWAHIRDEQSHEARSRYSSSAYRGDGSGMILNPAILSQFLLTLTILLHAGRHSPAYLSVLVPEAVELAVTMGTRSASSVPSEETEGDVKYGTKANVLASALELTLEVLDGSWELDQGRTMGLEHARIVLAVREWAQTVFGAFEKGLLVDEGGGDGETRARRASAGVLLVVEEIVTKWTAAMLRF</sequence>
<dbReference type="GO" id="GO:0005829">
    <property type="term" value="C:cytosol"/>
    <property type="evidence" value="ECO:0007669"/>
    <property type="project" value="TreeGrafter"/>
</dbReference>
<keyword evidence="6" id="KW-1185">Reference proteome</keyword>
<dbReference type="GO" id="GO:0042162">
    <property type="term" value="F:telomeric DNA binding"/>
    <property type="evidence" value="ECO:0007669"/>
    <property type="project" value="TreeGrafter"/>
</dbReference>